<evidence type="ECO:0000256" key="1">
    <source>
        <dbReference type="SAM" id="Phobius"/>
    </source>
</evidence>
<protein>
    <submittedName>
        <fullName evidence="2">Uncharacterized protein</fullName>
    </submittedName>
</protein>
<reference evidence="2 3" key="1">
    <citation type="submission" date="2017-06" db="EMBL/GenBank/DDBJ databases">
        <title>Celeribacter sp. TSPH2 complete genome sequence.</title>
        <authorList>
            <person name="Woo J.-H."/>
            <person name="Kim H.-S."/>
        </authorList>
    </citation>
    <scope>NUCLEOTIDE SEQUENCE [LARGE SCALE GENOMIC DNA]</scope>
    <source>
        <strain evidence="2 3">TSPH2</strain>
    </source>
</reference>
<sequence length="75" mass="7796">MKIIEDAPRILVGIAVLLFVAQVMGVMVSSYASARTGALGSGYALINFLLSFAAATFQPALLIGLAAVVEALRRS</sequence>
<dbReference type="STRING" id="1758178.GCA_001550095_02324"/>
<proteinExistence type="predicted"/>
<accession>A0A291GFJ7</accession>
<keyword evidence="3" id="KW-1185">Reference proteome</keyword>
<dbReference type="Proteomes" id="UP000217935">
    <property type="component" value="Chromosome"/>
</dbReference>
<keyword evidence="1" id="KW-0812">Transmembrane</keyword>
<dbReference type="RefSeq" id="WP_066701973.1">
    <property type="nucleotide sequence ID" value="NZ_CP022196.1"/>
</dbReference>
<evidence type="ECO:0000313" key="3">
    <source>
        <dbReference type="Proteomes" id="UP000217935"/>
    </source>
</evidence>
<name>A0A291GFJ7_9RHOB</name>
<dbReference type="EMBL" id="CP022196">
    <property type="protein sequence ID" value="ATG48975.1"/>
    <property type="molecule type" value="Genomic_DNA"/>
</dbReference>
<gene>
    <name evidence="2" type="ORF">CEW89_16195</name>
</gene>
<feature type="transmembrane region" description="Helical" evidence="1">
    <location>
        <begin position="44"/>
        <end position="69"/>
    </location>
</feature>
<evidence type="ECO:0000313" key="2">
    <source>
        <dbReference type="EMBL" id="ATG48975.1"/>
    </source>
</evidence>
<dbReference type="KEGG" id="ceh:CEW89_16195"/>
<keyword evidence="1" id="KW-0472">Membrane</keyword>
<keyword evidence="1" id="KW-1133">Transmembrane helix</keyword>
<organism evidence="2 3">
    <name type="scientific">Celeribacter ethanolicus</name>
    <dbReference type="NCBI Taxonomy" id="1758178"/>
    <lineage>
        <taxon>Bacteria</taxon>
        <taxon>Pseudomonadati</taxon>
        <taxon>Pseudomonadota</taxon>
        <taxon>Alphaproteobacteria</taxon>
        <taxon>Rhodobacterales</taxon>
        <taxon>Roseobacteraceae</taxon>
        <taxon>Celeribacter</taxon>
    </lineage>
</organism>
<dbReference type="AlphaFoldDB" id="A0A291GFJ7"/>